<dbReference type="Proteomes" id="UP000799302">
    <property type="component" value="Unassembled WGS sequence"/>
</dbReference>
<dbReference type="AlphaFoldDB" id="A0A6A6UIH3"/>
<proteinExistence type="predicted"/>
<name>A0A6A6UIH3_9PEZI</name>
<protein>
    <submittedName>
        <fullName evidence="1">Uncharacterized protein</fullName>
    </submittedName>
</protein>
<organism evidence="1 2">
    <name type="scientific">Microthyrium microscopicum</name>
    <dbReference type="NCBI Taxonomy" id="703497"/>
    <lineage>
        <taxon>Eukaryota</taxon>
        <taxon>Fungi</taxon>
        <taxon>Dikarya</taxon>
        <taxon>Ascomycota</taxon>
        <taxon>Pezizomycotina</taxon>
        <taxon>Dothideomycetes</taxon>
        <taxon>Dothideomycetes incertae sedis</taxon>
        <taxon>Microthyriales</taxon>
        <taxon>Microthyriaceae</taxon>
        <taxon>Microthyrium</taxon>
    </lineage>
</organism>
<reference evidence="1" key="1">
    <citation type="journal article" date="2020" name="Stud. Mycol.">
        <title>101 Dothideomycetes genomes: a test case for predicting lifestyles and emergence of pathogens.</title>
        <authorList>
            <person name="Haridas S."/>
            <person name="Albert R."/>
            <person name="Binder M."/>
            <person name="Bloem J."/>
            <person name="Labutti K."/>
            <person name="Salamov A."/>
            <person name="Andreopoulos B."/>
            <person name="Baker S."/>
            <person name="Barry K."/>
            <person name="Bills G."/>
            <person name="Bluhm B."/>
            <person name="Cannon C."/>
            <person name="Castanera R."/>
            <person name="Culley D."/>
            <person name="Daum C."/>
            <person name="Ezra D."/>
            <person name="Gonzalez J."/>
            <person name="Henrissat B."/>
            <person name="Kuo A."/>
            <person name="Liang C."/>
            <person name="Lipzen A."/>
            <person name="Lutzoni F."/>
            <person name="Magnuson J."/>
            <person name="Mondo S."/>
            <person name="Nolan M."/>
            <person name="Ohm R."/>
            <person name="Pangilinan J."/>
            <person name="Park H.-J."/>
            <person name="Ramirez L."/>
            <person name="Alfaro M."/>
            <person name="Sun H."/>
            <person name="Tritt A."/>
            <person name="Yoshinaga Y."/>
            <person name="Zwiers L.-H."/>
            <person name="Turgeon B."/>
            <person name="Goodwin S."/>
            <person name="Spatafora J."/>
            <person name="Crous P."/>
            <person name="Grigoriev I."/>
        </authorList>
    </citation>
    <scope>NUCLEOTIDE SEQUENCE</scope>
    <source>
        <strain evidence="1">CBS 115976</strain>
    </source>
</reference>
<gene>
    <name evidence="1" type="ORF">BT63DRAFT_211653</name>
</gene>
<dbReference type="EMBL" id="MU004233">
    <property type="protein sequence ID" value="KAF2671263.1"/>
    <property type="molecule type" value="Genomic_DNA"/>
</dbReference>
<keyword evidence="2" id="KW-1185">Reference proteome</keyword>
<accession>A0A6A6UIH3</accession>
<sequence length="126" mass="14172">MLPYISTKSASALSYLVLSSTWAVTSVQTVSWSSRHLRTLVLHPPSFSSLIFQSKFSSLPSILSYFHSSFLVQPLASCLLDPFLHQTVFPLFLIPFKPRFHGLWPPLLTALSLSSFIGLFQGDFRH</sequence>
<evidence type="ECO:0000313" key="2">
    <source>
        <dbReference type="Proteomes" id="UP000799302"/>
    </source>
</evidence>
<evidence type="ECO:0000313" key="1">
    <source>
        <dbReference type="EMBL" id="KAF2671263.1"/>
    </source>
</evidence>